<keyword evidence="3" id="KW-1185">Reference proteome</keyword>
<dbReference type="Pfam" id="PF20150">
    <property type="entry name" value="2EXR"/>
    <property type="match status" value="1"/>
</dbReference>
<evidence type="ECO:0000259" key="1">
    <source>
        <dbReference type="Pfam" id="PF20150"/>
    </source>
</evidence>
<dbReference type="RefSeq" id="XP_018065830.1">
    <property type="nucleotide sequence ID" value="XM_018205991.1"/>
</dbReference>
<reference evidence="2 3" key="1">
    <citation type="submission" date="2015-10" db="EMBL/GenBank/DDBJ databases">
        <title>Full genome of DAOMC 229536 Phialocephala scopiformis, a fungal endophyte of spruce producing the potent anti-insectan compound rugulosin.</title>
        <authorList>
            <consortium name="DOE Joint Genome Institute"/>
            <person name="Walker A.K."/>
            <person name="Frasz S.L."/>
            <person name="Seifert K.A."/>
            <person name="Miller J.D."/>
            <person name="Mondo S.J."/>
            <person name="Labutti K."/>
            <person name="Lipzen A."/>
            <person name="Dockter R."/>
            <person name="Kennedy M."/>
            <person name="Grigoriev I.V."/>
            <person name="Spatafora J.W."/>
        </authorList>
    </citation>
    <scope>NUCLEOTIDE SEQUENCE [LARGE SCALE GENOMIC DNA]</scope>
    <source>
        <strain evidence="2 3">CBS 120377</strain>
    </source>
</reference>
<dbReference type="InParanoid" id="A0A194WU42"/>
<dbReference type="EMBL" id="KQ947426">
    <property type="protein sequence ID" value="KUJ11475.1"/>
    <property type="molecule type" value="Genomic_DNA"/>
</dbReference>
<proteinExistence type="predicted"/>
<gene>
    <name evidence="2" type="ORF">LY89DRAFT_226161</name>
</gene>
<dbReference type="InterPro" id="IPR045518">
    <property type="entry name" value="2EXR"/>
</dbReference>
<organism evidence="2 3">
    <name type="scientific">Mollisia scopiformis</name>
    <name type="common">Conifer needle endophyte fungus</name>
    <name type="synonym">Phialocephala scopiformis</name>
    <dbReference type="NCBI Taxonomy" id="149040"/>
    <lineage>
        <taxon>Eukaryota</taxon>
        <taxon>Fungi</taxon>
        <taxon>Dikarya</taxon>
        <taxon>Ascomycota</taxon>
        <taxon>Pezizomycotina</taxon>
        <taxon>Leotiomycetes</taxon>
        <taxon>Helotiales</taxon>
        <taxon>Mollisiaceae</taxon>
        <taxon>Mollisia</taxon>
    </lineage>
</organism>
<sequence>MADSGTFTCFPRLPPEIRIAIWEKVANLPRNLDIWAPKTGEVTYSAEVHGAPTDKWLETFQYTTTQFPGCLLANQESRSATCKYFELSFEVGYQQDSLMFFYQPEIMSNVTMDRVCPMGWYSDEAVLALWSAETKPSSCAFNVFPPDQVFALEPLLSSPKNAPDEICYTTRKLRQSS</sequence>
<protein>
    <recommendedName>
        <fullName evidence="1">2EXR domain-containing protein</fullName>
    </recommendedName>
</protein>
<dbReference type="PANTHER" id="PTHR35910:SF6">
    <property type="entry name" value="2EXR DOMAIN-CONTAINING PROTEIN"/>
    <property type="match status" value="1"/>
</dbReference>
<feature type="domain" description="2EXR" evidence="1">
    <location>
        <begin position="7"/>
        <end position="97"/>
    </location>
</feature>
<dbReference type="GeneID" id="28815717"/>
<dbReference type="OrthoDB" id="3473305at2759"/>
<accession>A0A194WU42</accession>
<evidence type="ECO:0000313" key="2">
    <source>
        <dbReference type="EMBL" id="KUJ11475.1"/>
    </source>
</evidence>
<dbReference type="KEGG" id="psco:LY89DRAFT_226161"/>
<dbReference type="PANTHER" id="PTHR35910">
    <property type="entry name" value="2EXR DOMAIN-CONTAINING PROTEIN"/>
    <property type="match status" value="1"/>
</dbReference>
<dbReference type="Proteomes" id="UP000070700">
    <property type="component" value="Unassembled WGS sequence"/>
</dbReference>
<dbReference type="AlphaFoldDB" id="A0A194WU42"/>
<name>A0A194WU42_MOLSC</name>
<evidence type="ECO:0000313" key="3">
    <source>
        <dbReference type="Proteomes" id="UP000070700"/>
    </source>
</evidence>